<feature type="compositionally biased region" description="Polar residues" evidence="3">
    <location>
        <begin position="367"/>
        <end position="381"/>
    </location>
</feature>
<dbReference type="InterPro" id="IPR000436">
    <property type="entry name" value="Sushi_SCR_CCP_dom"/>
</dbReference>
<keyword evidence="7" id="KW-1185">Reference proteome</keyword>
<evidence type="ECO:0000313" key="6">
    <source>
        <dbReference type="EMBL" id="KAF0292223.1"/>
    </source>
</evidence>
<proteinExistence type="predicted"/>
<evidence type="ECO:0000256" key="4">
    <source>
        <dbReference type="SAM" id="Phobius"/>
    </source>
</evidence>
<dbReference type="SUPFAM" id="SSF57535">
    <property type="entry name" value="Complement control module/SCR domain"/>
    <property type="match status" value="1"/>
</dbReference>
<evidence type="ECO:0000259" key="5">
    <source>
        <dbReference type="PROSITE" id="PS50923"/>
    </source>
</evidence>
<comment type="caution">
    <text evidence="2">Lacks conserved residue(s) required for the propagation of feature annotation.</text>
</comment>
<dbReference type="Pfam" id="PF00084">
    <property type="entry name" value="Sushi"/>
    <property type="match status" value="1"/>
</dbReference>
<feature type="domain" description="Sushi" evidence="5">
    <location>
        <begin position="34"/>
        <end position="102"/>
    </location>
</feature>
<keyword evidence="2" id="KW-0768">Sushi</keyword>
<evidence type="ECO:0000313" key="7">
    <source>
        <dbReference type="Proteomes" id="UP000440578"/>
    </source>
</evidence>
<dbReference type="OrthoDB" id="17569at2759"/>
<feature type="region of interest" description="Disordered" evidence="3">
    <location>
        <begin position="367"/>
        <end position="441"/>
    </location>
</feature>
<evidence type="ECO:0000256" key="3">
    <source>
        <dbReference type="SAM" id="MobiDB-lite"/>
    </source>
</evidence>
<dbReference type="SUPFAM" id="SSF56436">
    <property type="entry name" value="C-type lectin-like"/>
    <property type="match status" value="1"/>
</dbReference>
<dbReference type="InterPro" id="IPR035976">
    <property type="entry name" value="Sushi/SCR/CCP_sf"/>
</dbReference>
<evidence type="ECO:0000256" key="1">
    <source>
        <dbReference type="ARBA" id="ARBA00023157"/>
    </source>
</evidence>
<keyword evidence="4" id="KW-0472">Membrane</keyword>
<keyword evidence="1 2" id="KW-1015">Disulfide bond</keyword>
<keyword evidence="4" id="KW-1133">Transmembrane helix</keyword>
<dbReference type="AlphaFoldDB" id="A0A6A4VF93"/>
<dbReference type="PROSITE" id="PS50923">
    <property type="entry name" value="SUSHI"/>
    <property type="match status" value="1"/>
</dbReference>
<evidence type="ECO:0000256" key="2">
    <source>
        <dbReference type="PROSITE-ProRule" id="PRU00302"/>
    </source>
</evidence>
<comment type="caution">
    <text evidence="6">The sequence shown here is derived from an EMBL/GenBank/DDBJ whole genome shotgun (WGS) entry which is preliminary data.</text>
</comment>
<name>A0A6A4VF93_AMPAM</name>
<reference evidence="6 7" key="1">
    <citation type="submission" date="2019-07" db="EMBL/GenBank/DDBJ databases">
        <title>Draft genome assembly of a fouling barnacle, Amphibalanus amphitrite (Darwin, 1854): The first reference genome for Thecostraca.</title>
        <authorList>
            <person name="Kim W."/>
        </authorList>
    </citation>
    <scope>NUCLEOTIDE SEQUENCE [LARGE SCALE GENOMIC DNA]</scope>
    <source>
        <strain evidence="6">SNU_AA5</strain>
        <tissue evidence="6">Soma without cirri and trophi</tissue>
    </source>
</reference>
<dbReference type="CDD" id="cd00033">
    <property type="entry name" value="CCP"/>
    <property type="match status" value="1"/>
</dbReference>
<dbReference type="CDD" id="cd00037">
    <property type="entry name" value="CLECT"/>
    <property type="match status" value="1"/>
</dbReference>
<protein>
    <recommendedName>
        <fullName evidence="5">Sushi domain-containing protein</fullName>
    </recommendedName>
</protein>
<accession>A0A6A4VF93</accession>
<keyword evidence="4" id="KW-0812">Transmembrane</keyword>
<feature type="region of interest" description="Disordered" evidence="3">
    <location>
        <begin position="229"/>
        <end position="257"/>
    </location>
</feature>
<sequence length="505" mass="53237">MIGRLARVLCRSISGIRTVGIIAALTLVAAGGAALCPTPDTGPLSSAALLSPGNSSQLSWAEAPQDTVARYRCDPGYLPVGTTERTCRGDGTWSGAAPRCQDVELYTVPSLGAEHQSRTLPSIREIRFITRGKRDLDGVSRQQCWLPPSPVVSDDDPAISWAAGPLCYHLFTDRLSRAAAATLCRQLGPSGQLVRLHSSGVHSIAQLVLRQLSLANRWAHEFIWTAGEDQDDEQTRNAEAPSQCGSPAVGSGQRYEPPPSPDLLAANVTCAGYSTAEGAVFCREGRWTPADFCPTDGLLGTALGAVAGVILLLGCVLLAAASYMRHKRDNESGWETYTYIRRLSRLSRYGGRRHELAANLVTDNAYSSPMTAADSSKSPVGTSGGSPRASWLYGQPAARRGNAELLPPPPPSSSPLSSAGLVNPHYRAPSASDQPPPTAVSPANLAVEYSVPLVQGQRQSPKLSFAGRPGDGAVGDEYAVPYDARGQVSERTGAPPDVVTSTGGM</sequence>
<feature type="disulfide bond" evidence="2">
    <location>
        <begin position="73"/>
        <end position="100"/>
    </location>
</feature>
<feature type="region of interest" description="Disordered" evidence="3">
    <location>
        <begin position="456"/>
        <end position="505"/>
    </location>
</feature>
<feature type="transmembrane region" description="Helical" evidence="4">
    <location>
        <begin position="298"/>
        <end position="320"/>
    </location>
</feature>
<dbReference type="SMART" id="SM00032">
    <property type="entry name" value="CCP"/>
    <property type="match status" value="1"/>
</dbReference>
<gene>
    <name evidence="6" type="ORF">FJT64_009791</name>
</gene>
<dbReference type="InterPro" id="IPR016187">
    <property type="entry name" value="CTDL_fold"/>
</dbReference>
<organism evidence="6 7">
    <name type="scientific">Amphibalanus amphitrite</name>
    <name type="common">Striped barnacle</name>
    <name type="synonym">Balanus amphitrite</name>
    <dbReference type="NCBI Taxonomy" id="1232801"/>
    <lineage>
        <taxon>Eukaryota</taxon>
        <taxon>Metazoa</taxon>
        <taxon>Ecdysozoa</taxon>
        <taxon>Arthropoda</taxon>
        <taxon>Crustacea</taxon>
        <taxon>Multicrustacea</taxon>
        <taxon>Cirripedia</taxon>
        <taxon>Thoracica</taxon>
        <taxon>Thoracicalcarea</taxon>
        <taxon>Balanomorpha</taxon>
        <taxon>Balanoidea</taxon>
        <taxon>Balanidae</taxon>
        <taxon>Amphibalaninae</taxon>
        <taxon>Amphibalanus</taxon>
    </lineage>
</organism>
<dbReference type="Proteomes" id="UP000440578">
    <property type="component" value="Unassembled WGS sequence"/>
</dbReference>
<dbReference type="EMBL" id="VIIS01001829">
    <property type="protein sequence ID" value="KAF0292223.1"/>
    <property type="molecule type" value="Genomic_DNA"/>
</dbReference>
<dbReference type="Gene3D" id="2.10.70.10">
    <property type="entry name" value="Complement Module, domain 1"/>
    <property type="match status" value="1"/>
</dbReference>